<accession>A0ABU2A372</accession>
<feature type="signal peptide" evidence="2">
    <location>
        <begin position="1"/>
        <end position="25"/>
    </location>
</feature>
<proteinExistence type="predicted"/>
<dbReference type="EMBL" id="JAVDXZ010000001">
    <property type="protein sequence ID" value="MDR7330528.1"/>
    <property type="molecule type" value="Genomic_DNA"/>
</dbReference>
<protein>
    <submittedName>
        <fullName evidence="3">Type IV secretory pathway TrbL component</fullName>
    </submittedName>
</protein>
<keyword evidence="4" id="KW-1185">Reference proteome</keyword>
<reference evidence="3" key="1">
    <citation type="submission" date="2023-07" db="EMBL/GenBank/DDBJ databases">
        <title>Sequencing the genomes of 1000 actinobacteria strains.</title>
        <authorList>
            <person name="Klenk H.-P."/>
        </authorList>
    </citation>
    <scope>NUCLEOTIDE SEQUENCE</scope>
    <source>
        <strain evidence="3">DSM 107476</strain>
    </source>
</reference>
<organism evidence="3 4">
    <name type="scientific">Corynebacterium guangdongense</name>
    <dbReference type="NCBI Taxonomy" id="1783348"/>
    <lineage>
        <taxon>Bacteria</taxon>
        <taxon>Bacillati</taxon>
        <taxon>Actinomycetota</taxon>
        <taxon>Actinomycetes</taxon>
        <taxon>Mycobacteriales</taxon>
        <taxon>Corynebacteriaceae</taxon>
        <taxon>Corynebacterium</taxon>
    </lineage>
</organism>
<dbReference type="PROSITE" id="PS51257">
    <property type="entry name" value="PROKAR_LIPOPROTEIN"/>
    <property type="match status" value="1"/>
</dbReference>
<comment type="caution">
    <text evidence="3">The sequence shown here is derived from an EMBL/GenBank/DDBJ whole genome shotgun (WGS) entry which is preliminary data.</text>
</comment>
<evidence type="ECO:0000256" key="2">
    <source>
        <dbReference type="SAM" id="SignalP"/>
    </source>
</evidence>
<dbReference type="Proteomes" id="UP001180840">
    <property type="component" value="Unassembled WGS sequence"/>
</dbReference>
<evidence type="ECO:0000313" key="3">
    <source>
        <dbReference type="EMBL" id="MDR7330528.1"/>
    </source>
</evidence>
<evidence type="ECO:0000313" key="4">
    <source>
        <dbReference type="Proteomes" id="UP001180840"/>
    </source>
</evidence>
<feature type="chain" id="PRO_5046471377" evidence="2">
    <location>
        <begin position="26"/>
        <end position="141"/>
    </location>
</feature>
<evidence type="ECO:0000256" key="1">
    <source>
        <dbReference type="SAM" id="MobiDB-lite"/>
    </source>
</evidence>
<keyword evidence="2" id="KW-0732">Signal</keyword>
<gene>
    <name evidence="3" type="ORF">J2S39_002204</name>
</gene>
<dbReference type="RefSeq" id="WP_290196302.1">
    <property type="nucleotide sequence ID" value="NZ_CP047654.1"/>
</dbReference>
<feature type="compositionally biased region" description="Low complexity" evidence="1">
    <location>
        <begin position="40"/>
        <end position="55"/>
    </location>
</feature>
<name>A0ABU2A372_9CORY</name>
<feature type="compositionally biased region" description="Acidic residues" evidence="1">
    <location>
        <begin position="85"/>
        <end position="94"/>
    </location>
</feature>
<sequence>MTTLTRRIAAGAAAAALSLSMVACSDSQDAADTAAEATSAAGSAAAEATSAAGSAVNEATASNDAAGEAPCAPGDYSPEARDDLAAEEVTEEEVASVLERACAGEGRTEAEEDDGQRHFEVEVDDIKVDITPEGLVTEVDR</sequence>
<feature type="region of interest" description="Disordered" evidence="1">
    <location>
        <begin position="40"/>
        <end position="95"/>
    </location>
</feature>